<organism evidence="7 8">
    <name type="scientific">Phaeocystidibacter luteus</name>
    <dbReference type="NCBI Taxonomy" id="911197"/>
    <lineage>
        <taxon>Bacteria</taxon>
        <taxon>Pseudomonadati</taxon>
        <taxon>Bacteroidota</taxon>
        <taxon>Flavobacteriia</taxon>
        <taxon>Flavobacteriales</taxon>
        <taxon>Phaeocystidibacteraceae</taxon>
        <taxon>Phaeocystidibacter</taxon>
    </lineage>
</organism>
<name>A0A6N6RFK1_9FLAO</name>
<dbReference type="Gene3D" id="3.40.630.30">
    <property type="match status" value="1"/>
</dbReference>
<evidence type="ECO:0000313" key="8">
    <source>
        <dbReference type="Proteomes" id="UP000468650"/>
    </source>
</evidence>
<keyword evidence="2" id="KW-0444">Lipid biosynthesis</keyword>
<evidence type="ECO:0000313" key="7">
    <source>
        <dbReference type="EMBL" id="KAB2809844.1"/>
    </source>
</evidence>
<gene>
    <name evidence="7" type="ORF">F8C67_09840</name>
</gene>
<protein>
    <submittedName>
        <fullName evidence="7">Lysophospholipid acyltransferase family protein</fullName>
    </submittedName>
</protein>
<keyword evidence="8" id="KW-1185">Reference proteome</keyword>
<feature type="domain" description="Phospholipid/glycerol acyltransferase" evidence="6">
    <location>
        <begin position="83"/>
        <end position="206"/>
    </location>
</feature>
<dbReference type="InterPro" id="IPR045746">
    <property type="entry name" value="ACT14924-like_Acyltransf_dom"/>
</dbReference>
<keyword evidence="5 7" id="KW-0012">Acyltransferase</keyword>
<dbReference type="GO" id="GO:0016746">
    <property type="term" value="F:acyltransferase activity"/>
    <property type="evidence" value="ECO:0007669"/>
    <property type="project" value="UniProtKB-KW"/>
</dbReference>
<dbReference type="SMART" id="SM00563">
    <property type="entry name" value="PlsC"/>
    <property type="match status" value="1"/>
</dbReference>
<keyword evidence="4" id="KW-0443">Lipid metabolism</keyword>
<dbReference type="Pfam" id="PF19576">
    <property type="entry name" value="Acyltransf_2"/>
    <property type="match status" value="1"/>
</dbReference>
<dbReference type="EMBL" id="WBVO01000007">
    <property type="protein sequence ID" value="KAB2809844.1"/>
    <property type="molecule type" value="Genomic_DNA"/>
</dbReference>
<evidence type="ECO:0000256" key="3">
    <source>
        <dbReference type="ARBA" id="ARBA00022679"/>
    </source>
</evidence>
<evidence type="ECO:0000256" key="2">
    <source>
        <dbReference type="ARBA" id="ARBA00022516"/>
    </source>
</evidence>
<comment type="caution">
    <text evidence="7">The sequence shown here is derived from an EMBL/GenBank/DDBJ whole genome shotgun (WGS) entry which is preliminary data.</text>
</comment>
<comment type="pathway">
    <text evidence="1">Lipid metabolism.</text>
</comment>
<dbReference type="Proteomes" id="UP000468650">
    <property type="component" value="Unassembled WGS sequence"/>
</dbReference>
<dbReference type="InterPro" id="IPR052351">
    <property type="entry name" value="Ornithine_N-alpha-AT"/>
</dbReference>
<accession>A0A6N6RFK1</accession>
<dbReference type="AlphaFoldDB" id="A0A6N6RFK1"/>
<evidence type="ECO:0000256" key="5">
    <source>
        <dbReference type="ARBA" id="ARBA00023315"/>
    </source>
</evidence>
<dbReference type="RefSeq" id="WP_151667667.1">
    <property type="nucleotide sequence ID" value="NZ_WBVO01000007.1"/>
</dbReference>
<proteinExistence type="predicted"/>
<dbReference type="InterPro" id="IPR016181">
    <property type="entry name" value="Acyl_CoA_acyltransferase"/>
</dbReference>
<evidence type="ECO:0000259" key="6">
    <source>
        <dbReference type="SMART" id="SM00563"/>
    </source>
</evidence>
<evidence type="ECO:0000256" key="4">
    <source>
        <dbReference type="ARBA" id="ARBA00023098"/>
    </source>
</evidence>
<dbReference type="PANTHER" id="PTHR37323:SF1">
    <property type="entry name" value="L-ORNITHINE N(ALPHA)-ACYLTRANSFERASE"/>
    <property type="match status" value="1"/>
</dbReference>
<dbReference type="SUPFAM" id="SSF55729">
    <property type="entry name" value="Acyl-CoA N-acyltransferases (Nat)"/>
    <property type="match status" value="1"/>
</dbReference>
<dbReference type="PANTHER" id="PTHR37323">
    <property type="entry name" value="GCN5-RELATED N-ACETYLTRANSFERASE"/>
    <property type="match status" value="1"/>
</dbReference>
<dbReference type="OrthoDB" id="1113830at2"/>
<keyword evidence="3 7" id="KW-0808">Transferase</keyword>
<dbReference type="Pfam" id="PF13444">
    <property type="entry name" value="Acetyltransf_5"/>
    <property type="match status" value="1"/>
</dbReference>
<evidence type="ECO:0000256" key="1">
    <source>
        <dbReference type="ARBA" id="ARBA00005189"/>
    </source>
</evidence>
<dbReference type="InterPro" id="IPR002123">
    <property type="entry name" value="Plipid/glycerol_acylTrfase"/>
</dbReference>
<reference evidence="7 8" key="1">
    <citation type="submission" date="2019-09" db="EMBL/GenBank/DDBJ databases">
        <title>Genomes of family Cryomorphaceae.</title>
        <authorList>
            <person name="Bowman J.P."/>
        </authorList>
    </citation>
    <scope>NUCLEOTIDE SEQUENCE [LARGE SCALE GENOMIC DNA]</scope>
    <source>
        <strain evidence="7 8">LMG 25704</strain>
    </source>
</reference>
<sequence length="605" mass="69777">MDTTKQLVAKEDLAKAAKLDKLGMSWLAGVVMDLTKITEINELYARFGDKSGIEFIDAVFDALDVEFTYFEDELKRIPKEGPFITVSNHPLGGIDGLVLLKLISLVRPDFKVMANFLLKKIEPLSDQFFAVNPFENRKEAYNSSVGLKEAIKHLKEGHGLGMFPAGEVSAYKFGERKVIDREWQEGAIKLIEKMGVPVVPIYFKAKNSPLFYLLSSLSSTLQTAKLPSELLTQRNKQILVRVGKPVEKSEMENCKSSHEVNCLLRERTYRLSSPLEDPSRLERLRKVVARTPKEPAKIIDATPQHLIWDEIENLRENGGRMTEFRTFEVFCGEAKDIPNILREIGRLREITFRAVGEGTNDETDIDDYDLEYLHLFLWDNEKQKIVGAYRLGMGADLYARNGIKGFYVQSLFKIEEEAYPIFQKSLEMGRAFIVQEYQQKPMPLFLLWKGIVHVILRNPEKVRYLTGCVSISNQFSTFSKAMMIAYVQHHFFDKELGKYVHPRKEFRVRLSDDDEKFIRNTSGEDLNKFDRFIDEVEPGNMRFPVLFKKYIKQNAKIVCFNVDPKFNNSIDGFMYIDINDLPEQTIQPVLEELEEATKNEVKRQP</sequence>
<dbReference type="SUPFAM" id="SSF69593">
    <property type="entry name" value="Glycerol-3-phosphate (1)-acyltransferase"/>
    <property type="match status" value="1"/>
</dbReference>
<dbReference type="CDD" id="cd07986">
    <property type="entry name" value="LPLAT_ACT14924-like"/>
    <property type="match status" value="1"/>
</dbReference>
<dbReference type="GO" id="GO:0006629">
    <property type="term" value="P:lipid metabolic process"/>
    <property type="evidence" value="ECO:0007669"/>
    <property type="project" value="UniProtKB-KW"/>
</dbReference>